<evidence type="ECO:0000256" key="1">
    <source>
        <dbReference type="SAM" id="Coils"/>
    </source>
</evidence>
<evidence type="ECO:0000313" key="4">
    <source>
        <dbReference type="Proteomes" id="UP000815677"/>
    </source>
</evidence>
<feature type="region of interest" description="Disordered" evidence="2">
    <location>
        <begin position="35"/>
        <end position="104"/>
    </location>
</feature>
<keyword evidence="1" id="KW-0175">Coiled coil</keyword>
<accession>A0ABQ0LX36</accession>
<evidence type="ECO:0008006" key="5">
    <source>
        <dbReference type="Google" id="ProtNLM"/>
    </source>
</evidence>
<feature type="coiled-coil region" evidence="1">
    <location>
        <begin position="131"/>
        <end position="165"/>
    </location>
</feature>
<sequence>MQWCCSKEQQTARRVKLLACLVRLAHYCEQQHAPKAASALQPPTDPDDTHPPTPSLRSLPTLRPRLPRIQQPSIREERREDRPDSAGRGVWPGSVAGAGTTDMGERKQEVGAVTLLLFPSMTSADATPAERAETRARLSALRDEIEKTREKLAALEEESEILENRLDAYCYPILTLPVEITSEIFRHYIPPYPSCPPLLGMGSPTTLCHVCSLWRRIALSMPLLWRAIRLFSPFDAIFGDDGASDKSSASEDACSLDLAVAQVAEATRWLQRSSTQRLSITIGELFPSADVRASAFDVLQNHRPRWEYVCFRLRADFKELDYIDGDMPSLAHLDLEEVVVELGNAYGDITKKQFRLPVIRTALLRFTRFVDARLPDCLPWTRLQTLMLENLNIDMAHHVLWACPNLVKCCFHLTGPSWPTPAPLDPKLPNCLVHLEMLVLDADSELTLNLTFLERLRLPKLRKFCISEPLLRPTPLVLLDTLLHGFGCGPLQTLQMVNMSGVPPDEYRLELASATRAQQLIFLDVGEDTFTLDPDIWGYWRLSDL</sequence>
<proteinExistence type="predicted"/>
<evidence type="ECO:0000313" key="3">
    <source>
        <dbReference type="EMBL" id="GAT55645.1"/>
    </source>
</evidence>
<protein>
    <recommendedName>
        <fullName evidence="5">F-box domain-containing protein</fullName>
    </recommendedName>
</protein>
<name>A0ABQ0LX36_MYCCL</name>
<organism evidence="3 4">
    <name type="scientific">Mycena chlorophos</name>
    <name type="common">Agaric fungus</name>
    <name type="synonym">Agaricus chlorophos</name>
    <dbReference type="NCBI Taxonomy" id="658473"/>
    <lineage>
        <taxon>Eukaryota</taxon>
        <taxon>Fungi</taxon>
        <taxon>Dikarya</taxon>
        <taxon>Basidiomycota</taxon>
        <taxon>Agaricomycotina</taxon>
        <taxon>Agaricomycetes</taxon>
        <taxon>Agaricomycetidae</taxon>
        <taxon>Agaricales</taxon>
        <taxon>Marasmiineae</taxon>
        <taxon>Mycenaceae</taxon>
        <taxon>Mycena</taxon>
    </lineage>
</organism>
<keyword evidence="4" id="KW-1185">Reference proteome</keyword>
<gene>
    <name evidence="3" type="ORF">MCHLO_12388</name>
</gene>
<evidence type="ECO:0000256" key="2">
    <source>
        <dbReference type="SAM" id="MobiDB-lite"/>
    </source>
</evidence>
<feature type="compositionally biased region" description="Low complexity" evidence="2">
    <location>
        <begin position="55"/>
        <end position="73"/>
    </location>
</feature>
<dbReference type="Gene3D" id="1.20.1280.50">
    <property type="match status" value="1"/>
</dbReference>
<dbReference type="EMBL" id="DF849053">
    <property type="protein sequence ID" value="GAT55645.1"/>
    <property type="molecule type" value="Genomic_DNA"/>
</dbReference>
<feature type="compositionally biased region" description="Basic and acidic residues" evidence="2">
    <location>
        <begin position="74"/>
        <end position="85"/>
    </location>
</feature>
<reference evidence="3" key="1">
    <citation type="submission" date="2014-09" db="EMBL/GenBank/DDBJ databases">
        <title>Genome sequence of the luminous mushroom Mycena chlorophos for searching fungal bioluminescence genes.</title>
        <authorList>
            <person name="Tanaka Y."/>
            <person name="Kasuga D."/>
            <person name="Oba Y."/>
            <person name="Hase S."/>
            <person name="Sato K."/>
            <person name="Oba Y."/>
            <person name="Sakakibara Y."/>
        </authorList>
    </citation>
    <scope>NUCLEOTIDE SEQUENCE</scope>
</reference>
<dbReference type="Proteomes" id="UP000815677">
    <property type="component" value="Unassembled WGS sequence"/>
</dbReference>